<evidence type="ECO:0008006" key="3">
    <source>
        <dbReference type="Google" id="ProtNLM"/>
    </source>
</evidence>
<name>A0A432Z342_9GAMM</name>
<organism evidence="1 2">
    <name type="scientific">Pseudidiomarina sediminum</name>
    <dbReference type="NCBI Taxonomy" id="431675"/>
    <lineage>
        <taxon>Bacteria</taxon>
        <taxon>Pseudomonadati</taxon>
        <taxon>Pseudomonadota</taxon>
        <taxon>Gammaproteobacteria</taxon>
        <taxon>Alteromonadales</taxon>
        <taxon>Idiomarinaceae</taxon>
        <taxon>Pseudidiomarina</taxon>
    </lineage>
</organism>
<evidence type="ECO:0000313" key="2">
    <source>
        <dbReference type="Proteomes" id="UP000287022"/>
    </source>
</evidence>
<dbReference type="STRING" id="1122124.GCA_000423165_01767"/>
<dbReference type="EMBL" id="PIQE01000003">
    <property type="protein sequence ID" value="RUO72269.1"/>
    <property type="molecule type" value="Genomic_DNA"/>
</dbReference>
<protein>
    <recommendedName>
        <fullName evidence="3">Amidoligase enzyme</fullName>
    </recommendedName>
</protein>
<evidence type="ECO:0000313" key="1">
    <source>
        <dbReference type="EMBL" id="RUO72269.1"/>
    </source>
</evidence>
<keyword evidence="2" id="KW-1185">Reference proteome</keyword>
<dbReference type="Pfam" id="PF12224">
    <property type="entry name" value="Amidoligase_2"/>
    <property type="match status" value="1"/>
</dbReference>
<gene>
    <name evidence="1" type="ORF">CWI80_10760</name>
</gene>
<comment type="caution">
    <text evidence="1">The sequence shown here is derived from an EMBL/GenBank/DDBJ whole genome shotgun (WGS) entry which is preliminary data.</text>
</comment>
<dbReference type="AlphaFoldDB" id="A0A432Z342"/>
<sequence length="323" mass="36240">MTAFLLPPALINAEGEVRRAGFELEFSGLDVASSAEATAAAVGGSPYAKSPASWRVDSPLGTFKIELDWRFLHKLAGNNPQSKRADHLLESLSQAASLVVPVEVICPPLAMNNLAPLNDLTNALRRAGAKGTEESPIAAYGTHINPELPALDSATIVRYLKAFALLQWWLVEQHHINTTRKLSPYIDLYSESYLHKVLTYNTPSQEQLIDDYLHANHSRNRALDLLPLFAYLDEKRVRAEMGDEKINPRPTLHYRLPNCQIDDPNWSLAQEWQHYCTLERLANRPKALAELANDFRAADRPVLGVSRPAWVEHVDLWRNENLA</sequence>
<dbReference type="RefSeq" id="WP_026860515.1">
    <property type="nucleotide sequence ID" value="NZ_PIQE01000003.1"/>
</dbReference>
<dbReference type="InterPro" id="IPR022025">
    <property type="entry name" value="Amidoligase_2"/>
</dbReference>
<proteinExistence type="predicted"/>
<accession>A0A432Z342</accession>
<reference evidence="2" key="1">
    <citation type="journal article" date="2018" name="Front. Microbiol.">
        <title>Genome-Based Analysis Reveals the Taxonomy and Diversity of the Family Idiomarinaceae.</title>
        <authorList>
            <person name="Liu Y."/>
            <person name="Lai Q."/>
            <person name="Shao Z."/>
        </authorList>
    </citation>
    <scope>NUCLEOTIDE SEQUENCE [LARGE SCALE GENOMIC DNA]</scope>
    <source>
        <strain evidence="2">c121</strain>
    </source>
</reference>
<dbReference type="Proteomes" id="UP000287022">
    <property type="component" value="Unassembled WGS sequence"/>
</dbReference>